<keyword evidence="1" id="KW-1133">Transmembrane helix</keyword>
<evidence type="ECO:0000256" key="1">
    <source>
        <dbReference type="SAM" id="Phobius"/>
    </source>
</evidence>
<organism evidence="2 3">
    <name type="scientific">Pleurodeles waltl</name>
    <name type="common">Iberian ribbed newt</name>
    <dbReference type="NCBI Taxonomy" id="8319"/>
    <lineage>
        <taxon>Eukaryota</taxon>
        <taxon>Metazoa</taxon>
        <taxon>Chordata</taxon>
        <taxon>Craniata</taxon>
        <taxon>Vertebrata</taxon>
        <taxon>Euteleostomi</taxon>
        <taxon>Amphibia</taxon>
        <taxon>Batrachia</taxon>
        <taxon>Caudata</taxon>
        <taxon>Salamandroidea</taxon>
        <taxon>Salamandridae</taxon>
        <taxon>Pleurodelinae</taxon>
        <taxon>Pleurodeles</taxon>
    </lineage>
</organism>
<name>A0AAV7QLI4_PLEWA</name>
<dbReference type="EMBL" id="JANPWB010000010">
    <property type="protein sequence ID" value="KAJ1139243.1"/>
    <property type="molecule type" value="Genomic_DNA"/>
</dbReference>
<reference evidence="2" key="1">
    <citation type="journal article" date="2022" name="bioRxiv">
        <title>Sequencing and chromosome-scale assembly of the giantPleurodeles waltlgenome.</title>
        <authorList>
            <person name="Brown T."/>
            <person name="Elewa A."/>
            <person name="Iarovenko S."/>
            <person name="Subramanian E."/>
            <person name="Araus A.J."/>
            <person name="Petzold A."/>
            <person name="Susuki M."/>
            <person name="Suzuki K.-i.T."/>
            <person name="Hayashi T."/>
            <person name="Toyoda A."/>
            <person name="Oliveira C."/>
            <person name="Osipova E."/>
            <person name="Leigh N.D."/>
            <person name="Simon A."/>
            <person name="Yun M.H."/>
        </authorList>
    </citation>
    <scope>NUCLEOTIDE SEQUENCE</scope>
    <source>
        <strain evidence="2">20211129_DDA</strain>
        <tissue evidence="2">Liver</tissue>
    </source>
</reference>
<accession>A0AAV7QLI4</accession>
<dbReference type="Proteomes" id="UP001066276">
    <property type="component" value="Chromosome 6"/>
</dbReference>
<dbReference type="AlphaFoldDB" id="A0AAV7QLI4"/>
<evidence type="ECO:0000313" key="3">
    <source>
        <dbReference type="Proteomes" id="UP001066276"/>
    </source>
</evidence>
<keyword evidence="1" id="KW-0472">Membrane</keyword>
<evidence type="ECO:0000313" key="2">
    <source>
        <dbReference type="EMBL" id="KAJ1139243.1"/>
    </source>
</evidence>
<proteinExistence type="predicted"/>
<keyword evidence="1" id="KW-0812">Transmembrane</keyword>
<keyword evidence="3" id="KW-1185">Reference proteome</keyword>
<gene>
    <name evidence="2" type="ORF">NDU88_005618</name>
</gene>
<sequence length="124" mass="13100">MERCSCCSLSPADAAPTCLVSTGGWEGDGARGREVGGARRGSPTLPLCTGCHLGVQQIKLPEEGEKKKQFLEGVLSSAIMVGVCFSLPFLPIPSTHPVPDLATLFLERGRLQCILSLLRLLGPP</sequence>
<feature type="transmembrane region" description="Helical" evidence="1">
    <location>
        <begin position="70"/>
        <end position="90"/>
    </location>
</feature>
<protein>
    <submittedName>
        <fullName evidence="2">Uncharacterized protein</fullName>
    </submittedName>
</protein>
<comment type="caution">
    <text evidence="2">The sequence shown here is derived from an EMBL/GenBank/DDBJ whole genome shotgun (WGS) entry which is preliminary data.</text>
</comment>